<keyword evidence="1" id="KW-0812">Transmembrane</keyword>
<evidence type="ECO:0000313" key="4">
    <source>
        <dbReference type="Proteomes" id="UP000494163"/>
    </source>
</evidence>
<name>A0A0M5J0X7_DROBS</name>
<dbReference type="Proteomes" id="UP000494163">
    <property type="component" value="Chromosome 3L"/>
</dbReference>
<keyword evidence="2" id="KW-0732">Signal</keyword>
<feature type="transmembrane region" description="Helical" evidence="1">
    <location>
        <begin position="37"/>
        <end position="60"/>
    </location>
</feature>
<keyword evidence="1" id="KW-1133">Transmembrane helix</keyword>
<proteinExistence type="predicted"/>
<keyword evidence="4" id="KW-1185">Reference proteome</keyword>
<accession>A0A0M5J0X7</accession>
<evidence type="ECO:0000256" key="2">
    <source>
        <dbReference type="SAM" id="SignalP"/>
    </source>
</evidence>
<keyword evidence="1" id="KW-0472">Membrane</keyword>
<evidence type="ECO:0000313" key="3">
    <source>
        <dbReference type="EMBL" id="ALC43698.1"/>
    </source>
</evidence>
<feature type="signal peptide" evidence="2">
    <location>
        <begin position="1"/>
        <end position="21"/>
    </location>
</feature>
<protein>
    <submittedName>
        <fullName evidence="3">Maker683</fullName>
    </submittedName>
</protein>
<organism evidence="3 4">
    <name type="scientific">Drosophila busckii</name>
    <name type="common">Fruit fly</name>
    <dbReference type="NCBI Taxonomy" id="30019"/>
    <lineage>
        <taxon>Eukaryota</taxon>
        <taxon>Metazoa</taxon>
        <taxon>Ecdysozoa</taxon>
        <taxon>Arthropoda</taxon>
        <taxon>Hexapoda</taxon>
        <taxon>Insecta</taxon>
        <taxon>Pterygota</taxon>
        <taxon>Neoptera</taxon>
        <taxon>Endopterygota</taxon>
        <taxon>Diptera</taxon>
        <taxon>Brachycera</taxon>
        <taxon>Muscomorpha</taxon>
        <taxon>Ephydroidea</taxon>
        <taxon>Drosophilidae</taxon>
        <taxon>Drosophila</taxon>
    </lineage>
</organism>
<dbReference type="EMBL" id="CP012525">
    <property type="protein sequence ID" value="ALC43698.1"/>
    <property type="molecule type" value="Genomic_DNA"/>
</dbReference>
<reference evidence="3 4" key="1">
    <citation type="submission" date="2015-08" db="EMBL/GenBank/DDBJ databases">
        <title>Ancestral chromatin configuration constrains chromatin evolution on differentiating sex chromosomes in Drosophila.</title>
        <authorList>
            <person name="Zhou Q."/>
            <person name="Bachtrog D."/>
        </authorList>
    </citation>
    <scope>NUCLEOTIDE SEQUENCE [LARGE SCALE GENOMIC DNA]</scope>
    <source>
        <tissue evidence="3">Whole larvae</tissue>
    </source>
</reference>
<evidence type="ECO:0000256" key="1">
    <source>
        <dbReference type="SAM" id="Phobius"/>
    </source>
</evidence>
<dbReference type="AlphaFoldDB" id="A0A0M5J0X7"/>
<feature type="chain" id="PRO_5005803434" evidence="2">
    <location>
        <begin position="22"/>
        <end position="164"/>
    </location>
</feature>
<sequence length="164" mass="17851">MSKLAVVIILFLSLSAYVANAQVGWDNGGDGMARPKFRAIIAMVFVNFLRGLVTQLQVFLTMTRACGSLLSLPFRVIMELTQNILTMSSRILGICPIGSDGGPAPASSCTTLVSNSMPMFVQLFSRGVKELFNPAPLGMSECERKSRQQITPIMQEANQFVNKS</sequence>
<gene>
    <name evidence="3" type="ORF">Dbus_chr3Lg864</name>
</gene>